<keyword evidence="3" id="KW-0456">Lyase</keyword>
<dbReference type="Proteomes" id="UP000182045">
    <property type="component" value="Unassembled WGS sequence"/>
</dbReference>
<reference evidence="3 4" key="1">
    <citation type="submission" date="2015-09" db="EMBL/GenBank/DDBJ databases">
        <title>Identification and resolution of microdiversity through metagenomic sequencing of parallel consortia.</title>
        <authorList>
            <person name="Nelson W.C."/>
            <person name="Romine M.F."/>
            <person name="Lindemann S.R."/>
        </authorList>
    </citation>
    <scope>NUCLEOTIDE SEQUENCE [LARGE SCALE GENOMIC DNA]</scope>
    <source>
        <strain evidence="3">HL-91</strain>
    </source>
</reference>
<dbReference type="STRING" id="1666912.Ga0058931_3071"/>
<dbReference type="PATRIC" id="fig|1666912.4.peg.2784"/>
<dbReference type="Pfam" id="PF00903">
    <property type="entry name" value="Glyoxalase"/>
    <property type="match status" value="1"/>
</dbReference>
<evidence type="ECO:0000313" key="4">
    <source>
        <dbReference type="Proteomes" id="UP000050413"/>
    </source>
</evidence>
<dbReference type="PANTHER" id="PTHR36437:SF2">
    <property type="entry name" value="GLYOXALASE_BLEOMYCIN RESISTANCE PROTEIN_DIOXYGENASE"/>
    <property type="match status" value="1"/>
</dbReference>
<evidence type="ECO:0000313" key="3">
    <source>
        <dbReference type="EMBL" id="KPP90802.1"/>
    </source>
</evidence>
<dbReference type="PROSITE" id="PS51819">
    <property type="entry name" value="VOC"/>
    <property type="match status" value="1"/>
</dbReference>
<dbReference type="OrthoDB" id="9794917at2"/>
<dbReference type="InterPro" id="IPR037523">
    <property type="entry name" value="VOC_core"/>
</dbReference>
<dbReference type="Proteomes" id="UP000050413">
    <property type="component" value="Unassembled WGS sequence"/>
</dbReference>
<dbReference type="AlphaFoldDB" id="A0A0P7YPN0"/>
<dbReference type="InterPro" id="IPR029068">
    <property type="entry name" value="Glyas_Bleomycin-R_OHBP_Dase"/>
</dbReference>
<evidence type="ECO:0000259" key="1">
    <source>
        <dbReference type="PROSITE" id="PS51819"/>
    </source>
</evidence>
<dbReference type="InterPro" id="IPR004360">
    <property type="entry name" value="Glyas_Fos-R_dOase_dom"/>
</dbReference>
<gene>
    <name evidence="2" type="ORF">Ga0058931_3071</name>
    <name evidence="3" type="ORF">HLUCCA05_05155</name>
</gene>
<feature type="domain" description="VOC" evidence="1">
    <location>
        <begin position="4"/>
        <end position="126"/>
    </location>
</feature>
<reference evidence="2 5" key="2">
    <citation type="submission" date="2016-01" db="EMBL/GenBank/DDBJ databases">
        <authorList>
            <person name="Varghese N."/>
        </authorList>
    </citation>
    <scope>NUCLEOTIDE SEQUENCE [LARGE SCALE GENOMIC DNA]</scope>
    <source>
        <strain evidence="2 5">HL-91</strain>
    </source>
</reference>
<organism evidence="3 4">
    <name type="scientific">Roseibaca calidilacus</name>
    <dbReference type="NCBI Taxonomy" id="1666912"/>
    <lineage>
        <taxon>Bacteria</taxon>
        <taxon>Pseudomonadati</taxon>
        <taxon>Pseudomonadota</taxon>
        <taxon>Alphaproteobacteria</taxon>
        <taxon>Rhodobacterales</taxon>
        <taxon>Paracoccaceae</taxon>
        <taxon>Roseinatronobacter</taxon>
    </lineage>
</organism>
<evidence type="ECO:0000313" key="5">
    <source>
        <dbReference type="Proteomes" id="UP000182045"/>
    </source>
</evidence>
<evidence type="ECO:0000313" key="2">
    <source>
        <dbReference type="EMBL" id="CUX83587.1"/>
    </source>
</evidence>
<name>A0A0P7YPN0_9RHOB</name>
<dbReference type="SUPFAM" id="SSF54593">
    <property type="entry name" value="Glyoxalase/Bleomycin resistance protein/Dihydroxybiphenyl dioxygenase"/>
    <property type="match status" value="1"/>
</dbReference>
<accession>A0A0P7YPN0</accession>
<dbReference type="PANTHER" id="PTHR36437">
    <property type="entry name" value="GLYOXALASE/BLEOMYCIN RESISTANCE PROTEIN/DIOXYGENASE"/>
    <property type="match status" value="1"/>
</dbReference>
<dbReference type="Gene3D" id="3.10.180.10">
    <property type="entry name" value="2,3-Dihydroxybiphenyl 1,2-Dioxygenase, domain 1"/>
    <property type="match status" value="1"/>
</dbReference>
<dbReference type="EMBL" id="LJSG01000016">
    <property type="protein sequence ID" value="KPP90802.1"/>
    <property type="molecule type" value="Genomic_DNA"/>
</dbReference>
<sequence>MPRRIALFSLLVPDYDAALAFFTGIGFECREDTDLGGGKRWVRIAPPGAETEILLARAVGARQHAAIGDQGGGRVWLFLDTDDFDRDYRAMLAKGVSFESTPRDEPYGRVAVWRDPWGNRWDLIQFTQADRSGTATL</sequence>
<dbReference type="GO" id="GO:0016829">
    <property type="term" value="F:lyase activity"/>
    <property type="evidence" value="ECO:0007669"/>
    <property type="project" value="UniProtKB-KW"/>
</dbReference>
<comment type="caution">
    <text evidence="3">The sequence shown here is derived from an EMBL/GenBank/DDBJ whole genome shotgun (WGS) entry which is preliminary data.</text>
</comment>
<protein>
    <submittedName>
        <fullName evidence="2">Catechol 2,3-dioxygenase</fullName>
    </submittedName>
    <submittedName>
        <fullName evidence="3">Putative lyase</fullName>
    </submittedName>
</protein>
<proteinExistence type="predicted"/>
<dbReference type="RefSeq" id="WP_072247083.1">
    <property type="nucleotide sequence ID" value="NZ_FBYC01000004.1"/>
</dbReference>
<dbReference type="EMBL" id="FBYC01000004">
    <property type="protein sequence ID" value="CUX83587.1"/>
    <property type="molecule type" value="Genomic_DNA"/>
</dbReference>
<keyword evidence="5" id="KW-1185">Reference proteome</keyword>